<evidence type="ECO:0000313" key="2">
    <source>
        <dbReference type="Proteomes" id="UP001172386"/>
    </source>
</evidence>
<gene>
    <name evidence="1" type="ORF">H2198_002544</name>
</gene>
<organism evidence="1 2">
    <name type="scientific">Neophaeococcomyces mojaviensis</name>
    <dbReference type="NCBI Taxonomy" id="3383035"/>
    <lineage>
        <taxon>Eukaryota</taxon>
        <taxon>Fungi</taxon>
        <taxon>Dikarya</taxon>
        <taxon>Ascomycota</taxon>
        <taxon>Pezizomycotina</taxon>
        <taxon>Eurotiomycetes</taxon>
        <taxon>Chaetothyriomycetidae</taxon>
        <taxon>Chaetothyriales</taxon>
        <taxon>Chaetothyriales incertae sedis</taxon>
        <taxon>Neophaeococcomyces</taxon>
    </lineage>
</organism>
<sequence>MPKTKKQKTHHHHANATNGELTHEEIWDDSALLRSWNDAVKEYEYYHSIHARGEDVEEVLRQAELAEQAQTTRQSSSAKNARRKDNDDQEGNETSADEGEIDSDNNDVEESRSMPSATANGSNVATNQESTLIDSSNPMETAPAKKPVPGSTPTQTTQRATAAAGDPDLLHNEPETGGPVNAPSAAALSTDQALENIKMAYYWAGYYSGLYDGQRQVSGQAQRDAKDGT</sequence>
<protein>
    <submittedName>
        <fullName evidence="1">Uncharacterized protein</fullName>
    </submittedName>
</protein>
<accession>A0ACC3ADY7</accession>
<dbReference type="EMBL" id="JAPDRQ010000031">
    <property type="protein sequence ID" value="KAJ9660426.1"/>
    <property type="molecule type" value="Genomic_DNA"/>
</dbReference>
<evidence type="ECO:0000313" key="1">
    <source>
        <dbReference type="EMBL" id="KAJ9660426.1"/>
    </source>
</evidence>
<proteinExistence type="predicted"/>
<dbReference type="Proteomes" id="UP001172386">
    <property type="component" value="Unassembled WGS sequence"/>
</dbReference>
<comment type="caution">
    <text evidence="1">The sequence shown here is derived from an EMBL/GenBank/DDBJ whole genome shotgun (WGS) entry which is preliminary data.</text>
</comment>
<keyword evidence="2" id="KW-1185">Reference proteome</keyword>
<reference evidence="1" key="1">
    <citation type="submission" date="2022-10" db="EMBL/GenBank/DDBJ databases">
        <title>Culturing micro-colonial fungi from biological soil crusts in the Mojave desert and describing Neophaeococcomyces mojavensis, and introducing the new genera and species Taxawa tesnikishii.</title>
        <authorList>
            <person name="Kurbessoian T."/>
            <person name="Stajich J.E."/>
        </authorList>
    </citation>
    <scope>NUCLEOTIDE SEQUENCE</scope>
    <source>
        <strain evidence="1">JES_112</strain>
    </source>
</reference>
<name>A0ACC3ADY7_9EURO</name>